<dbReference type="EMBL" id="JACHGO010000005">
    <property type="protein sequence ID" value="MBB5143947.1"/>
    <property type="molecule type" value="Genomic_DNA"/>
</dbReference>
<evidence type="ECO:0000256" key="1">
    <source>
        <dbReference type="ARBA" id="ARBA00004328"/>
    </source>
</evidence>
<evidence type="ECO:0000313" key="5">
    <source>
        <dbReference type="EMBL" id="MBB5143947.1"/>
    </source>
</evidence>
<evidence type="ECO:0000256" key="4">
    <source>
        <dbReference type="SAM" id="Coils"/>
    </source>
</evidence>
<dbReference type="InterPro" id="IPR020991">
    <property type="entry name" value="Connector_podovirus"/>
</dbReference>
<dbReference type="AlphaFoldDB" id="A0A7W8C1L6"/>
<feature type="coiled-coil region" evidence="4">
    <location>
        <begin position="495"/>
        <end position="524"/>
    </location>
</feature>
<proteinExistence type="predicted"/>
<dbReference type="Pfam" id="PF12236">
    <property type="entry name" value="Head-tail_con"/>
    <property type="match status" value="1"/>
</dbReference>
<keyword evidence="3" id="KW-0231">Viral genome packaging</keyword>
<comment type="subcellular location">
    <subcellularLocation>
        <location evidence="1">Virion</location>
    </subcellularLocation>
</comment>
<protein>
    <recommendedName>
        <fullName evidence="7">Phage tail protein</fullName>
    </recommendedName>
</protein>
<accession>A0A7W8C1L6</accession>
<evidence type="ECO:0000256" key="3">
    <source>
        <dbReference type="ARBA" id="ARBA00023219"/>
    </source>
</evidence>
<dbReference type="Proteomes" id="UP000539075">
    <property type="component" value="Unassembled WGS sequence"/>
</dbReference>
<keyword evidence="2" id="KW-1188">Viral release from host cell</keyword>
<evidence type="ECO:0000313" key="6">
    <source>
        <dbReference type="Proteomes" id="UP000539075"/>
    </source>
</evidence>
<evidence type="ECO:0000256" key="2">
    <source>
        <dbReference type="ARBA" id="ARBA00022612"/>
    </source>
</evidence>
<name>A0A7W8C1L6_9BACT</name>
<reference evidence="5 6" key="1">
    <citation type="submission" date="2020-08" db="EMBL/GenBank/DDBJ databases">
        <title>Genomic Encyclopedia of Type Strains, Phase IV (KMG-IV): sequencing the most valuable type-strain genomes for metagenomic binning, comparative biology and taxonomic classification.</title>
        <authorList>
            <person name="Goeker M."/>
        </authorList>
    </citation>
    <scope>NUCLEOTIDE SEQUENCE [LARGE SCALE GENOMIC DNA]</scope>
    <source>
        <strain evidence="5 6">DSM 11275</strain>
    </source>
</reference>
<evidence type="ECO:0008006" key="7">
    <source>
        <dbReference type="Google" id="ProtNLM"/>
    </source>
</evidence>
<keyword evidence="6" id="KW-1185">Reference proteome</keyword>
<gene>
    <name evidence="5" type="ORF">HNQ38_002047</name>
</gene>
<sequence>MPAMTLKQAKQLVSHMEGLRNKRLPQWQELGRLLLPSRGLFKGEDSEGLRESRLFNNAGQRALGKAAAGMTQAITPASSPWFRHAFMQRADKEATGGNEYVDTVDATIRAILSAGGFYQAIHAFNRELMGFACALLYAEDSQKTIVRFGCQTCGTYCVAVDADRNLSCVTRRVTMTPTDMEKRFGKDKLCSATVSKLETKPYDPINVVHIVRARTERDSTKIDSRNMPFGSYWYEESGGEDFLQVGGFHEMPFFFTTWEEARGVYGTGPGDEALTDQRGIEGWEARKAVGVEKMIDPPMLAPGTLKQHVDRRPGAIIPAGMSGSSGWKALYEVNFGPAIAAVQAEINQIALRLDDIMKANIFANMSLETRPAGMTMTEYMDRRRRAAELMGPTVSAYEPRVLTPVIERVYGMIDRWGLLPLPPENLSQWASLQVSYMSPMAQMLEQSGAVAIQSLLELLLPVIKASPEIVDKLDCDQVVDELAQRLGVPASIIRSDEVVAAIRQQRAEAQAAQQQQQNMAQTAQIAAQLGNMRTQGTVAGEVLDVDAERKEQV</sequence>
<comment type="caution">
    <text evidence="5">The sequence shown here is derived from an EMBL/GenBank/DDBJ whole genome shotgun (WGS) entry which is preliminary data.</text>
</comment>
<keyword evidence="4" id="KW-0175">Coiled coil</keyword>
<organism evidence="5 6">
    <name type="scientific">Desulfovibrio intestinalis</name>
    <dbReference type="NCBI Taxonomy" id="58621"/>
    <lineage>
        <taxon>Bacteria</taxon>
        <taxon>Pseudomonadati</taxon>
        <taxon>Thermodesulfobacteriota</taxon>
        <taxon>Desulfovibrionia</taxon>
        <taxon>Desulfovibrionales</taxon>
        <taxon>Desulfovibrionaceae</taxon>
        <taxon>Desulfovibrio</taxon>
    </lineage>
</organism>